<feature type="chain" id="PRO_5042467268" evidence="12">
    <location>
        <begin position="50"/>
        <end position="861"/>
    </location>
</feature>
<evidence type="ECO:0000256" key="12">
    <source>
        <dbReference type="SAM" id="SignalP"/>
    </source>
</evidence>
<feature type="compositionally biased region" description="Gly residues" evidence="11">
    <location>
        <begin position="667"/>
        <end position="684"/>
    </location>
</feature>
<name>A0AAJ5D5K7_9RALS</name>
<evidence type="ECO:0000259" key="14">
    <source>
        <dbReference type="Pfam" id="PF05658"/>
    </source>
</evidence>
<evidence type="ECO:0000256" key="4">
    <source>
        <dbReference type="ARBA" id="ARBA00022448"/>
    </source>
</evidence>
<evidence type="ECO:0000256" key="8">
    <source>
        <dbReference type="ARBA" id="ARBA00022927"/>
    </source>
</evidence>
<feature type="domain" description="Trimeric autotransporter adhesin YadA-like stalk" evidence="15">
    <location>
        <begin position="755"/>
        <end position="786"/>
    </location>
</feature>
<gene>
    <name evidence="17" type="primary">yadA_2</name>
    <name evidence="17" type="ORF">NCTC10894_02690</name>
</gene>
<evidence type="ECO:0000259" key="16">
    <source>
        <dbReference type="Pfam" id="PF13018"/>
    </source>
</evidence>
<evidence type="ECO:0000256" key="3">
    <source>
        <dbReference type="ARBA" id="ARBA00005848"/>
    </source>
</evidence>
<evidence type="ECO:0000256" key="1">
    <source>
        <dbReference type="ARBA" id="ARBA00004241"/>
    </source>
</evidence>
<keyword evidence="8" id="KW-0653">Protein transport</keyword>
<keyword evidence="9" id="KW-0472">Membrane</keyword>
<dbReference type="Proteomes" id="UP000255008">
    <property type="component" value="Unassembled WGS sequence"/>
</dbReference>
<keyword evidence="4" id="KW-0813">Transport</keyword>
<dbReference type="InterPro" id="IPR045584">
    <property type="entry name" value="Pilin-like"/>
</dbReference>
<evidence type="ECO:0000256" key="10">
    <source>
        <dbReference type="ARBA" id="ARBA00023237"/>
    </source>
</evidence>
<evidence type="ECO:0000259" key="15">
    <source>
        <dbReference type="Pfam" id="PF05662"/>
    </source>
</evidence>
<feature type="domain" description="Trimeric autotransporter adhesin YadA-like stalk" evidence="15">
    <location>
        <begin position="476"/>
        <end position="519"/>
    </location>
</feature>
<dbReference type="Pfam" id="PF13018">
    <property type="entry name" value="ESPR"/>
    <property type="match status" value="1"/>
</dbReference>
<dbReference type="Gene3D" id="1.20.5.170">
    <property type="match status" value="3"/>
</dbReference>
<dbReference type="Gene3D" id="2.150.10.10">
    <property type="entry name" value="Serralysin-like metalloprotease, C-terminal"/>
    <property type="match status" value="2"/>
</dbReference>
<evidence type="ECO:0000313" key="17">
    <source>
        <dbReference type="EMBL" id="SUD98307.1"/>
    </source>
</evidence>
<dbReference type="InterPro" id="IPR011049">
    <property type="entry name" value="Serralysin-like_metalloprot_C"/>
</dbReference>
<comment type="similarity">
    <text evidence="3">Belongs to the autotransporter-2 (AT-2) (TC 1.B.40) family.</text>
</comment>
<feature type="domain" description="Trimeric autotransporter adhesin YadA-like head" evidence="14">
    <location>
        <begin position="682"/>
        <end position="706"/>
    </location>
</feature>
<accession>A0AAJ5D5K7</accession>
<dbReference type="InterPro" id="IPR024973">
    <property type="entry name" value="ESPR"/>
</dbReference>
<comment type="caution">
    <text evidence="17">The sequence shown here is derived from an EMBL/GenBank/DDBJ whole genome shotgun (WGS) entry which is preliminary data.</text>
</comment>
<reference evidence="17 18" key="1">
    <citation type="submission" date="2018-06" db="EMBL/GenBank/DDBJ databases">
        <authorList>
            <consortium name="Pathogen Informatics"/>
            <person name="Doyle S."/>
        </authorList>
    </citation>
    <scope>NUCLEOTIDE SEQUENCE [LARGE SCALE GENOMIC DNA]</scope>
    <source>
        <strain evidence="17 18">NCTC10894</strain>
    </source>
</reference>
<dbReference type="GeneID" id="34792890"/>
<feature type="domain" description="Trimeric autotransporter adhesin YadA-like C-terminal membrane anchor" evidence="13">
    <location>
        <begin position="803"/>
        <end position="861"/>
    </location>
</feature>
<dbReference type="InterPro" id="IPR005594">
    <property type="entry name" value="YadA_C"/>
</dbReference>
<protein>
    <submittedName>
        <fullName evidence="17">Adhesin yadA</fullName>
    </submittedName>
</protein>
<dbReference type="Pfam" id="PF05662">
    <property type="entry name" value="YadA_stalk"/>
    <property type="match status" value="6"/>
</dbReference>
<evidence type="ECO:0000256" key="5">
    <source>
        <dbReference type="ARBA" id="ARBA00022452"/>
    </source>
</evidence>
<keyword evidence="6" id="KW-0812">Transmembrane</keyword>
<dbReference type="RefSeq" id="WP_082062856.1">
    <property type="nucleotide sequence ID" value="NZ_CP010799.1"/>
</dbReference>
<dbReference type="SUPFAM" id="SSF54523">
    <property type="entry name" value="Pili subunits"/>
    <property type="match status" value="1"/>
</dbReference>
<dbReference type="SUPFAM" id="SSF101967">
    <property type="entry name" value="Adhesin YadA, collagen-binding domain"/>
    <property type="match status" value="3"/>
</dbReference>
<proteinExistence type="inferred from homology"/>
<feature type="domain" description="Trimeric autotransporter adhesin YadA-like head" evidence="14">
    <location>
        <begin position="264"/>
        <end position="285"/>
    </location>
</feature>
<feature type="domain" description="Trimeric autotransporter adhesin YadA-like stalk" evidence="15">
    <location>
        <begin position="199"/>
        <end position="222"/>
    </location>
</feature>
<dbReference type="Gene3D" id="3.30.1300.30">
    <property type="entry name" value="GSPII I/J protein-like"/>
    <property type="match status" value="1"/>
</dbReference>
<feature type="domain" description="Trimeric autotransporter adhesin YadA-like stalk" evidence="15">
    <location>
        <begin position="347"/>
        <end position="390"/>
    </location>
</feature>
<evidence type="ECO:0000256" key="6">
    <source>
        <dbReference type="ARBA" id="ARBA00022692"/>
    </source>
</evidence>
<dbReference type="AlphaFoldDB" id="A0AAJ5D5K7"/>
<evidence type="ECO:0000256" key="7">
    <source>
        <dbReference type="ARBA" id="ARBA00022729"/>
    </source>
</evidence>
<evidence type="ECO:0000256" key="2">
    <source>
        <dbReference type="ARBA" id="ARBA00004442"/>
    </source>
</evidence>
<keyword evidence="7 12" id="KW-0732">Signal</keyword>
<feature type="domain" description="Trimeric autotransporter adhesin YadA-like stalk" evidence="15">
    <location>
        <begin position="566"/>
        <end position="587"/>
    </location>
</feature>
<evidence type="ECO:0000256" key="11">
    <source>
        <dbReference type="SAM" id="MobiDB-lite"/>
    </source>
</evidence>
<feature type="region of interest" description="Disordered" evidence="11">
    <location>
        <begin position="665"/>
        <end position="684"/>
    </location>
</feature>
<dbReference type="Gene3D" id="2.60.40.4050">
    <property type="match status" value="1"/>
</dbReference>
<keyword evidence="10" id="KW-0998">Cell outer membrane</keyword>
<dbReference type="InterPro" id="IPR008635">
    <property type="entry name" value="Coiled_stalk_dom"/>
</dbReference>
<feature type="domain" description="Trimeric autotransporter adhesin YadA-like head" evidence="14">
    <location>
        <begin position="289"/>
        <end position="315"/>
    </location>
</feature>
<dbReference type="InterPro" id="IPR008640">
    <property type="entry name" value="Adhesin_Head_dom"/>
</dbReference>
<feature type="domain" description="Trimeric autotransporter adhesin YadA-like stalk" evidence="15">
    <location>
        <begin position="624"/>
        <end position="655"/>
    </location>
</feature>
<comment type="subcellular location">
    <subcellularLocation>
        <location evidence="2">Cell outer membrane</location>
    </subcellularLocation>
    <subcellularLocation>
        <location evidence="1">Cell surface</location>
    </subcellularLocation>
</comment>
<sequence length="861" mass="83402">MNKTYRTVFNTATGTYVAASELARGRKKGETALALVAAAMLSISGTALAADADDEDETDEDKPVVSTLAPRSIGTNSMIGIRVANEWGAAAGTSDVAIGEASKTTDYSAGQVAGAIAIGRDTSATDRPTGTTSGLVGIPGLANTSIAMGRRSAADYGSVALGPDAQANNAASVALGNGSVTDRDLSVSVGNAGLGMTRQITNVAAGTKDNDAVNFGQMNAALATKVDNTLVKIGGAAAATVSGRSTNIAIGAGSESTGAAGNSGTVAIGELAKANGDASSIAIGAATVASGQSAVAMGLRSEATNSNSLALGYQASATANSAVALGADSVADVANTVSVGNATTKRKIVNMAAGTVSSTSKDAINGGQLYGVADSVASAMGGGASVNADGSIEAPSFTVGDGKGGTTTVNNVGAVVTNLNGRVTSNETSITDLQKAVGSGTVGLVQQAAGGGKLTVGKDADGTEVDFTGKGGAGRKLTGLANGTVAPGSKDAVTGDQLNTTNSNVSALSTRVTASETNITDLQTKIGSGSIGLVQQDATTHAINVAAAAGGTSVNFAGTDGVRVLSGVGAGVANTDAVSVGQLKSVIGYNMVDPLDPLMATRYDSADMKSVTFGGDPLFGTVLHNVGMGAITPDSKDAVNGSQLFATNEKIAALDGRVSGLESVVGSGSGTGGGSDAQGTGGPGSTVVGAGSVASGDNSTAVGAGAIATGKNSTAMGQGSTATGNNSVAIGAGSMATRDNEVSFGSAGNERVLGNVAEGVRDTDAVNKGQMDRAIGGVQNQIADVSRTAYAGIAAATALSMIPGVDPGKTLSLGIGTANYQGYQAVALGGEARINANIKVKAGVGMSSAATTVGAGASYQW</sequence>
<feature type="domain" description="Trimeric autotransporter adhesin YadA-like head" evidence="14">
    <location>
        <begin position="708"/>
        <end position="734"/>
    </location>
</feature>
<dbReference type="GO" id="GO:0009986">
    <property type="term" value="C:cell surface"/>
    <property type="evidence" value="ECO:0007669"/>
    <property type="project" value="UniProtKB-SubCell"/>
</dbReference>
<evidence type="ECO:0000259" key="13">
    <source>
        <dbReference type="Pfam" id="PF03895"/>
    </source>
</evidence>
<evidence type="ECO:0000256" key="9">
    <source>
        <dbReference type="ARBA" id="ARBA00023136"/>
    </source>
</evidence>
<dbReference type="GO" id="GO:0009279">
    <property type="term" value="C:cell outer membrane"/>
    <property type="evidence" value="ECO:0007669"/>
    <property type="project" value="UniProtKB-SubCell"/>
</dbReference>
<feature type="signal peptide" evidence="12">
    <location>
        <begin position="1"/>
        <end position="49"/>
    </location>
</feature>
<organism evidence="17 18">
    <name type="scientific">Ralstonia mannitolilytica</name>
    <dbReference type="NCBI Taxonomy" id="105219"/>
    <lineage>
        <taxon>Bacteria</taxon>
        <taxon>Pseudomonadati</taxon>
        <taxon>Pseudomonadota</taxon>
        <taxon>Betaproteobacteria</taxon>
        <taxon>Burkholderiales</taxon>
        <taxon>Burkholderiaceae</taxon>
        <taxon>Ralstonia</taxon>
    </lineage>
</organism>
<dbReference type="Pfam" id="PF05658">
    <property type="entry name" value="YadA_head"/>
    <property type="match status" value="5"/>
</dbReference>
<keyword evidence="5" id="KW-1134">Transmembrane beta strand</keyword>
<dbReference type="Pfam" id="PF03895">
    <property type="entry name" value="YadA_anchor"/>
    <property type="match status" value="1"/>
</dbReference>
<dbReference type="Gene3D" id="6.10.250.2040">
    <property type="match status" value="1"/>
</dbReference>
<dbReference type="GO" id="GO:0015031">
    <property type="term" value="P:protein transport"/>
    <property type="evidence" value="ECO:0007669"/>
    <property type="project" value="UniProtKB-KW"/>
</dbReference>
<feature type="domain" description="Trimeric autotransporter adhesin YadA-like head" evidence="14">
    <location>
        <begin position="157"/>
        <end position="179"/>
    </location>
</feature>
<dbReference type="EMBL" id="UGVE01000001">
    <property type="protein sequence ID" value="SUD98307.1"/>
    <property type="molecule type" value="Genomic_DNA"/>
</dbReference>
<feature type="domain" description="ESPR" evidence="16">
    <location>
        <begin position="1"/>
        <end position="49"/>
    </location>
</feature>
<evidence type="ECO:0000313" key="18">
    <source>
        <dbReference type="Proteomes" id="UP000255008"/>
    </source>
</evidence>